<reference evidence="2 3" key="1">
    <citation type="submission" date="2020-10" db="EMBL/GenBank/DDBJ databases">
        <title>Connecting structure to function with the recovery of over 1000 high-quality activated sludge metagenome-assembled genomes encoding full-length rRNA genes using long-read sequencing.</title>
        <authorList>
            <person name="Singleton C.M."/>
            <person name="Petriglieri F."/>
            <person name="Kristensen J.M."/>
            <person name="Kirkegaard R.H."/>
            <person name="Michaelsen T.Y."/>
            <person name="Andersen M.H."/>
            <person name="Karst S.M."/>
            <person name="Dueholm M.S."/>
            <person name="Nielsen P.H."/>
            <person name="Albertsen M."/>
        </authorList>
    </citation>
    <scope>NUCLEOTIDE SEQUENCE [LARGE SCALE GENOMIC DNA]</scope>
    <source>
        <strain evidence="2">Ribe_18-Q3-R11-54_BAT3C.373</strain>
    </source>
</reference>
<evidence type="ECO:0000313" key="2">
    <source>
        <dbReference type="EMBL" id="MBK9718354.1"/>
    </source>
</evidence>
<name>A0A9D7SBX3_9BACT</name>
<evidence type="ECO:0000313" key="3">
    <source>
        <dbReference type="Proteomes" id="UP000808349"/>
    </source>
</evidence>
<comment type="caution">
    <text evidence="2">The sequence shown here is derived from an EMBL/GenBank/DDBJ whole genome shotgun (WGS) entry which is preliminary data.</text>
</comment>
<dbReference type="Pfam" id="PF18962">
    <property type="entry name" value="Por_Secre_tail"/>
    <property type="match status" value="1"/>
</dbReference>
<dbReference type="EMBL" id="JADKFW010000010">
    <property type="protein sequence ID" value="MBK9718354.1"/>
    <property type="molecule type" value="Genomic_DNA"/>
</dbReference>
<organism evidence="2 3">
    <name type="scientific">Candidatus Defluviibacterium haderslevense</name>
    <dbReference type="NCBI Taxonomy" id="2981993"/>
    <lineage>
        <taxon>Bacteria</taxon>
        <taxon>Pseudomonadati</taxon>
        <taxon>Bacteroidota</taxon>
        <taxon>Saprospiria</taxon>
        <taxon>Saprospirales</taxon>
        <taxon>Saprospiraceae</taxon>
        <taxon>Candidatus Defluviibacterium</taxon>
    </lineage>
</organism>
<evidence type="ECO:0000259" key="1">
    <source>
        <dbReference type="Pfam" id="PF18962"/>
    </source>
</evidence>
<sequence>MNIPMKLLDITIVFVFFLPKFIFSQSFIYNSPAAEDSWGIISVLELPNHYLITNSDYNLTRDSVYCKMSKVSKAGKWISDEYFVYSAISRSEFFTKINQQNYLTILALDKDPSINQFVEINLETRETQLFPLNQRIDISANDILNIGDTAYLFAYYDTKNQLPRLLKVNRNNGQLKYSRILQAAPSDIKFTLDGKHILVKGLGDIDIFNFNLDTILVSYFSQYYGDLVGDIKPLPNKNKYINSGGQLQDVYHFDHQDTVDLGICLLDSNLNVIENYTFGRTGDTVDIPARTQSIADTEGGFYFGGTSNFKVWTYPYGFEPSWYMIIKTDSTLNVKWKREFGGDAYYFMTGIMGTSDGGCLAYGTRQDTAKGNHNRDGFMIKYDKDGLITFTKTISSGVKKNLIVYPNPASSHITIKGIDDLNHYNIKIYNDAGIQQNGFTIQNNKDSAVINVSDWSRGIYIISMYNKNGILMASEKILVK</sequence>
<gene>
    <name evidence="2" type="ORF">IPO85_12760</name>
</gene>
<dbReference type="AlphaFoldDB" id="A0A9D7SBX3"/>
<feature type="domain" description="Secretion system C-terminal sorting" evidence="1">
    <location>
        <begin position="404"/>
        <end position="472"/>
    </location>
</feature>
<proteinExistence type="predicted"/>
<dbReference type="InterPro" id="IPR026444">
    <property type="entry name" value="Secre_tail"/>
</dbReference>
<dbReference type="Proteomes" id="UP000808349">
    <property type="component" value="Unassembled WGS sequence"/>
</dbReference>
<protein>
    <submittedName>
        <fullName evidence="2">T9SS type A sorting domain-containing protein</fullName>
    </submittedName>
</protein>
<accession>A0A9D7SBX3</accession>
<dbReference type="NCBIfam" id="TIGR04183">
    <property type="entry name" value="Por_Secre_tail"/>
    <property type="match status" value="1"/>
</dbReference>